<dbReference type="AlphaFoldDB" id="A0A0X8H080"/>
<proteinExistence type="predicted"/>
<protein>
    <recommendedName>
        <fullName evidence="2">HTH araC/xylS-type domain-containing protein</fullName>
    </recommendedName>
</protein>
<feature type="domain" description="HTH araC/xylS-type" evidence="2">
    <location>
        <begin position="159"/>
        <end position="260"/>
    </location>
</feature>
<gene>
    <name evidence="3" type="ORF">AOC36_06525</name>
</gene>
<dbReference type="STRING" id="1514105.AOC36_06525"/>
<evidence type="ECO:0000313" key="3">
    <source>
        <dbReference type="EMBL" id="AMC93651.1"/>
    </source>
</evidence>
<organism evidence="3 4">
    <name type="scientific">Erysipelothrix larvae</name>
    <dbReference type="NCBI Taxonomy" id="1514105"/>
    <lineage>
        <taxon>Bacteria</taxon>
        <taxon>Bacillati</taxon>
        <taxon>Bacillota</taxon>
        <taxon>Erysipelotrichia</taxon>
        <taxon>Erysipelotrichales</taxon>
        <taxon>Erysipelotrichaceae</taxon>
        <taxon>Erysipelothrix</taxon>
    </lineage>
</organism>
<dbReference type="Proteomes" id="UP000063781">
    <property type="component" value="Chromosome"/>
</dbReference>
<reference evidence="3 4" key="1">
    <citation type="submission" date="2015-10" db="EMBL/GenBank/DDBJ databases">
        <title>Erysipelothrix larvae sp. LV19 isolated from the larval gut of the rhinoceros beetle, Trypoxylus dichotomus.</title>
        <authorList>
            <person name="Lim S."/>
            <person name="Kim B.-C."/>
        </authorList>
    </citation>
    <scope>NUCLEOTIDE SEQUENCE [LARGE SCALE GENOMIC DNA]</scope>
    <source>
        <strain evidence="3 4">LV19</strain>
    </source>
</reference>
<evidence type="ECO:0000259" key="2">
    <source>
        <dbReference type="PROSITE" id="PS01124"/>
    </source>
</evidence>
<dbReference type="RefSeq" id="WP_067632632.1">
    <property type="nucleotide sequence ID" value="NZ_CP013213.1"/>
</dbReference>
<accession>A0A0X8H080</accession>
<dbReference type="PANTHER" id="PTHR43280:SF2">
    <property type="entry name" value="HTH-TYPE TRANSCRIPTIONAL REGULATOR EXSA"/>
    <property type="match status" value="1"/>
</dbReference>
<name>A0A0X8H080_9FIRM</name>
<dbReference type="PANTHER" id="PTHR43280">
    <property type="entry name" value="ARAC-FAMILY TRANSCRIPTIONAL REGULATOR"/>
    <property type="match status" value="1"/>
</dbReference>
<keyword evidence="4" id="KW-1185">Reference proteome</keyword>
<sequence length="275" mass="32414">MALNDIFSMQPYLVTSMHYFYLSKSCWNHNQENMKVYYEEFSNHEQDVIIDILPDGFSTICFEIGPHRCTAIYFGKTPKQKTVYYQKGYTYFTVKIPPNYILPDTIDPIKTYQNKVTRLTKFTHAFDEFNYDNLYALSFQDKITYFQTYTASHLDLMVDPLIDYVVTRSIENQETVFIDTIAQELEISSRYIRKVFSEKVGISPKRTIQSIRFQNVLSGLIDDKKGITETSLDAAFFDHPHLNKFFKEHANRSPSDVQLFLSQKRTQRHNKNESR</sequence>
<keyword evidence="1" id="KW-0238">DNA-binding</keyword>
<dbReference type="KEGG" id="erl:AOC36_06525"/>
<dbReference type="Gene3D" id="1.10.10.60">
    <property type="entry name" value="Homeodomain-like"/>
    <property type="match status" value="1"/>
</dbReference>
<dbReference type="GO" id="GO:0003700">
    <property type="term" value="F:DNA-binding transcription factor activity"/>
    <property type="evidence" value="ECO:0007669"/>
    <property type="project" value="InterPro"/>
</dbReference>
<dbReference type="InterPro" id="IPR018060">
    <property type="entry name" value="HTH_AraC"/>
</dbReference>
<evidence type="ECO:0000313" key="4">
    <source>
        <dbReference type="Proteomes" id="UP000063781"/>
    </source>
</evidence>
<dbReference type="SMART" id="SM00342">
    <property type="entry name" value="HTH_ARAC"/>
    <property type="match status" value="1"/>
</dbReference>
<dbReference type="GO" id="GO:0043565">
    <property type="term" value="F:sequence-specific DNA binding"/>
    <property type="evidence" value="ECO:0007669"/>
    <property type="project" value="InterPro"/>
</dbReference>
<dbReference type="PROSITE" id="PS01124">
    <property type="entry name" value="HTH_ARAC_FAMILY_2"/>
    <property type="match status" value="1"/>
</dbReference>
<dbReference type="EMBL" id="CP013213">
    <property type="protein sequence ID" value="AMC93651.1"/>
    <property type="molecule type" value="Genomic_DNA"/>
</dbReference>
<dbReference type="OrthoDB" id="183331at2"/>
<dbReference type="Pfam" id="PF12833">
    <property type="entry name" value="HTH_18"/>
    <property type="match status" value="1"/>
</dbReference>
<evidence type="ECO:0000256" key="1">
    <source>
        <dbReference type="ARBA" id="ARBA00023125"/>
    </source>
</evidence>